<reference evidence="1 2" key="1">
    <citation type="submission" date="2017-06" db="EMBL/GenBank/DDBJ databases">
        <title>Cmopartive genomic analysis of Ambrosia Fusariam Clade fungi.</title>
        <authorList>
            <person name="Stajich J.E."/>
            <person name="Carrillo J."/>
            <person name="Kijimoto T."/>
            <person name="Eskalen A."/>
            <person name="O'Donnell K."/>
            <person name="Kasson M."/>
        </authorList>
    </citation>
    <scope>NUCLEOTIDE SEQUENCE [LARGE SCALE GENOMIC DNA]</scope>
    <source>
        <strain evidence="1 2">NRRL 20438</strain>
    </source>
</reference>
<keyword evidence="2" id="KW-1185">Reference proteome</keyword>
<accession>A0A428RGX6</accession>
<evidence type="ECO:0000313" key="2">
    <source>
        <dbReference type="Proteomes" id="UP000288429"/>
    </source>
</evidence>
<sequence>MELVKVPVEEDDRDLIKVAGKSSELVEPNHFSCYSAVVCPSIRRLAELDAAKPSGSARRDRAAVSLENPHAEWIVIPLMLAAAVPDVA</sequence>
<comment type="caution">
    <text evidence="1">The sequence shown here is derived from an EMBL/GenBank/DDBJ whole genome shotgun (WGS) entry which is preliminary data.</text>
</comment>
<proteinExistence type="predicted"/>
<organism evidence="1 2">
    <name type="scientific">Fusarium ambrosium</name>
    <dbReference type="NCBI Taxonomy" id="131363"/>
    <lineage>
        <taxon>Eukaryota</taxon>
        <taxon>Fungi</taxon>
        <taxon>Dikarya</taxon>
        <taxon>Ascomycota</taxon>
        <taxon>Pezizomycotina</taxon>
        <taxon>Sordariomycetes</taxon>
        <taxon>Hypocreomycetidae</taxon>
        <taxon>Hypocreales</taxon>
        <taxon>Nectriaceae</taxon>
        <taxon>Fusarium</taxon>
        <taxon>Fusarium solani species complex</taxon>
    </lineage>
</organism>
<gene>
    <name evidence="1" type="ORF">CDV31_017361</name>
</gene>
<feature type="non-terminal residue" evidence="1">
    <location>
        <position position="88"/>
    </location>
</feature>
<protein>
    <submittedName>
        <fullName evidence="1">Uncharacterized protein</fullName>
    </submittedName>
</protein>
<dbReference type="Proteomes" id="UP000288429">
    <property type="component" value="Unassembled WGS sequence"/>
</dbReference>
<evidence type="ECO:0000313" key="1">
    <source>
        <dbReference type="EMBL" id="RSL76782.1"/>
    </source>
</evidence>
<dbReference type="EMBL" id="NIZV01001178">
    <property type="protein sequence ID" value="RSL76782.1"/>
    <property type="molecule type" value="Genomic_DNA"/>
</dbReference>
<name>A0A428RGX6_9HYPO</name>
<dbReference type="AlphaFoldDB" id="A0A428RGX6"/>